<keyword evidence="3" id="KW-1185">Reference proteome</keyword>
<gene>
    <name evidence="2" type="ORF">PQR66_09510</name>
</gene>
<feature type="transmembrane region" description="Helical" evidence="1">
    <location>
        <begin position="141"/>
        <end position="159"/>
    </location>
</feature>
<name>A0ABW8ZM71_9BURK</name>
<keyword evidence="1" id="KW-0812">Transmembrane</keyword>
<feature type="transmembrane region" description="Helical" evidence="1">
    <location>
        <begin position="43"/>
        <end position="60"/>
    </location>
</feature>
<evidence type="ECO:0000256" key="1">
    <source>
        <dbReference type="SAM" id="Phobius"/>
    </source>
</evidence>
<comment type="caution">
    <text evidence="2">The sequence shown here is derived from an EMBL/GenBank/DDBJ whole genome shotgun (WGS) entry which is preliminary data.</text>
</comment>
<dbReference type="Proteomes" id="UP001629249">
    <property type="component" value="Unassembled WGS sequence"/>
</dbReference>
<feature type="transmembrane region" description="Helical" evidence="1">
    <location>
        <begin position="111"/>
        <end position="135"/>
    </location>
</feature>
<proteinExistence type="predicted"/>
<keyword evidence="1" id="KW-0472">Membrane</keyword>
<keyword evidence="1" id="KW-1133">Transmembrane helix</keyword>
<dbReference type="EMBL" id="JAQQFN010000005">
    <property type="protein sequence ID" value="MFL9883261.1"/>
    <property type="molecule type" value="Genomic_DNA"/>
</dbReference>
<evidence type="ECO:0000313" key="3">
    <source>
        <dbReference type="Proteomes" id="UP001629249"/>
    </source>
</evidence>
<reference evidence="2 3" key="1">
    <citation type="journal article" date="2024" name="Chem. Sci.">
        <title>Discovery of megapolipeptins by genome mining of a Burkholderiales bacteria collection.</title>
        <authorList>
            <person name="Paulo B.S."/>
            <person name="Recchia M.J.J."/>
            <person name="Lee S."/>
            <person name="Fergusson C.H."/>
            <person name="Romanowski S.B."/>
            <person name="Hernandez A."/>
            <person name="Krull N."/>
            <person name="Liu D.Y."/>
            <person name="Cavanagh H."/>
            <person name="Bos A."/>
            <person name="Gray C.A."/>
            <person name="Murphy B.T."/>
            <person name="Linington R.G."/>
            <person name="Eustaquio A.S."/>
        </authorList>
    </citation>
    <scope>NUCLEOTIDE SEQUENCE [LARGE SCALE GENOMIC DNA]</scope>
    <source>
        <strain evidence="2 3">RL16-012-BIC-B</strain>
    </source>
</reference>
<dbReference type="RefSeq" id="WP_408326138.1">
    <property type="nucleotide sequence ID" value="NZ_JAQQFH010000002.1"/>
</dbReference>
<evidence type="ECO:0000313" key="2">
    <source>
        <dbReference type="EMBL" id="MFL9883261.1"/>
    </source>
</evidence>
<protein>
    <submittedName>
        <fullName evidence="2">Uncharacterized protein</fullName>
    </submittedName>
</protein>
<feature type="transmembrane region" description="Helical" evidence="1">
    <location>
        <begin position="80"/>
        <end position="99"/>
    </location>
</feature>
<organism evidence="2 3">
    <name type="scientific">Paraburkholderia agricolaris</name>
    <dbReference type="NCBI Taxonomy" id="2152888"/>
    <lineage>
        <taxon>Bacteria</taxon>
        <taxon>Pseudomonadati</taxon>
        <taxon>Pseudomonadota</taxon>
        <taxon>Betaproteobacteria</taxon>
        <taxon>Burkholderiales</taxon>
        <taxon>Burkholderiaceae</taxon>
        <taxon>Paraburkholderia</taxon>
    </lineage>
</organism>
<sequence>MAAVARMDVRKWALGGMSALSRSIIVWRQIMRGNWVDYYQARSVRLSAALFLATSFGAMLTEANVSGLAHNTMDELTTMAIYWGYALAPGMLMAAAYFVGILAKPLLSSTLVGLCLLCLYFIWLVHLGVSGWWVWVEYWPFSVVLLLFVMLVHLIRAWFKKVLR</sequence>
<accession>A0ABW8ZM71</accession>